<evidence type="ECO:0000313" key="2">
    <source>
        <dbReference type="Proteomes" id="UP000790377"/>
    </source>
</evidence>
<organism evidence="1 2">
    <name type="scientific">Hygrophoropsis aurantiaca</name>
    <dbReference type="NCBI Taxonomy" id="72124"/>
    <lineage>
        <taxon>Eukaryota</taxon>
        <taxon>Fungi</taxon>
        <taxon>Dikarya</taxon>
        <taxon>Basidiomycota</taxon>
        <taxon>Agaricomycotina</taxon>
        <taxon>Agaricomycetes</taxon>
        <taxon>Agaricomycetidae</taxon>
        <taxon>Boletales</taxon>
        <taxon>Coniophorineae</taxon>
        <taxon>Hygrophoropsidaceae</taxon>
        <taxon>Hygrophoropsis</taxon>
    </lineage>
</organism>
<keyword evidence="2" id="KW-1185">Reference proteome</keyword>
<dbReference type="EMBL" id="MU267606">
    <property type="protein sequence ID" value="KAH7914977.1"/>
    <property type="molecule type" value="Genomic_DNA"/>
</dbReference>
<comment type="caution">
    <text evidence="1">The sequence shown here is derived from an EMBL/GenBank/DDBJ whole genome shotgun (WGS) entry which is preliminary data.</text>
</comment>
<protein>
    <submittedName>
        <fullName evidence="1">FAR-17a/AIG1-like protein</fullName>
    </submittedName>
</protein>
<accession>A0ACB8ANY1</accession>
<evidence type="ECO:0000313" key="1">
    <source>
        <dbReference type="EMBL" id="KAH7914977.1"/>
    </source>
</evidence>
<reference evidence="1" key="1">
    <citation type="journal article" date="2021" name="New Phytol.">
        <title>Evolutionary innovations through gain and loss of genes in the ectomycorrhizal Boletales.</title>
        <authorList>
            <person name="Wu G."/>
            <person name="Miyauchi S."/>
            <person name="Morin E."/>
            <person name="Kuo A."/>
            <person name="Drula E."/>
            <person name="Varga T."/>
            <person name="Kohler A."/>
            <person name="Feng B."/>
            <person name="Cao Y."/>
            <person name="Lipzen A."/>
            <person name="Daum C."/>
            <person name="Hundley H."/>
            <person name="Pangilinan J."/>
            <person name="Johnson J."/>
            <person name="Barry K."/>
            <person name="LaButti K."/>
            <person name="Ng V."/>
            <person name="Ahrendt S."/>
            <person name="Min B."/>
            <person name="Choi I.G."/>
            <person name="Park H."/>
            <person name="Plett J.M."/>
            <person name="Magnuson J."/>
            <person name="Spatafora J.W."/>
            <person name="Nagy L.G."/>
            <person name="Henrissat B."/>
            <person name="Grigoriev I.V."/>
            <person name="Yang Z.L."/>
            <person name="Xu J."/>
            <person name="Martin F.M."/>
        </authorList>
    </citation>
    <scope>NUCLEOTIDE SEQUENCE</scope>
    <source>
        <strain evidence="1">ATCC 28755</strain>
    </source>
</reference>
<name>A0ACB8ANY1_9AGAM</name>
<sequence>MPSRQTAAALGLILHAAAAGVMAYGFLSIKSLPIDDWISSQKGGHYQYLTIQGLAAAWLTMIVSILCDILSPNTVLRRIKRALLMIALPLTVVISIVYWSLLLLFPNLILQKEILENEPSSAPAAPNLVRIPLQVDLSLHAAPFISMVADFALFEKEYTQRQVRYTAPFLILVFGIWYASCVEYCAIFNGAFPYPFLTENPLEIRIGIYSTVALLAWGCFRAINSLHPQN</sequence>
<proteinExistence type="predicted"/>
<gene>
    <name evidence="1" type="ORF">BJ138DRAFT_1142690</name>
</gene>
<dbReference type="Proteomes" id="UP000790377">
    <property type="component" value="Unassembled WGS sequence"/>
</dbReference>